<protein>
    <recommendedName>
        <fullName evidence="1">(d)CMP kinase</fullName>
        <ecNumber evidence="1">2.7.4.25</ecNumber>
    </recommendedName>
</protein>
<accession>A0ABS4Q772</accession>
<keyword evidence="4 9" id="KW-0418">Kinase</keyword>
<keyword evidence="10" id="KW-1185">Reference proteome</keyword>
<comment type="caution">
    <text evidence="9">The sequence shown here is derived from an EMBL/GenBank/DDBJ whole genome shotgun (WGS) entry which is preliminary data.</text>
</comment>
<dbReference type="Pfam" id="PF02224">
    <property type="entry name" value="Cytidylate_kin"/>
    <property type="match status" value="1"/>
</dbReference>
<dbReference type="Proteomes" id="UP001519325">
    <property type="component" value="Unassembled WGS sequence"/>
</dbReference>
<proteinExistence type="predicted"/>
<keyword evidence="5" id="KW-0067">ATP-binding</keyword>
<gene>
    <name evidence="9" type="ORF">BJ987_000413</name>
</gene>
<sequence length="229" mass="24749">MGIQPRRTRDCLVVAVDGGVATGKSSLCFAVAQQLRLPYFNAGLLYRALALWCVNEGLARDNTDGAVADAAHNYPVLVSLDTGSTVITLAGEEVSSRLKTDEISRIVPEVARHAEVREIMTARQRAVVSKAVSTFEGVVIDGRDATTVVVPDADVKILLVADHDARAARIGTPEGGACAVERDAADSLVSDFLRPRHGVAVFDTSHLRLEDLVPQVLAYIYRHHPAWRE</sequence>
<evidence type="ECO:0000256" key="1">
    <source>
        <dbReference type="ARBA" id="ARBA00012906"/>
    </source>
</evidence>
<dbReference type="RefSeq" id="WP_209884153.1">
    <property type="nucleotide sequence ID" value="NZ_JAGGMR010000001.1"/>
</dbReference>
<dbReference type="EMBL" id="JAGGMR010000001">
    <property type="protein sequence ID" value="MBP2187512.1"/>
    <property type="molecule type" value="Genomic_DNA"/>
</dbReference>
<organism evidence="9 10">
    <name type="scientific">Nocardia goodfellowii</name>
    <dbReference type="NCBI Taxonomy" id="882446"/>
    <lineage>
        <taxon>Bacteria</taxon>
        <taxon>Bacillati</taxon>
        <taxon>Actinomycetota</taxon>
        <taxon>Actinomycetes</taxon>
        <taxon>Mycobacteriales</taxon>
        <taxon>Nocardiaceae</taxon>
        <taxon>Nocardia</taxon>
    </lineage>
</organism>
<comment type="catalytic activity">
    <reaction evidence="6">
        <text>dCMP + ATP = dCDP + ADP</text>
        <dbReference type="Rhea" id="RHEA:25094"/>
        <dbReference type="ChEBI" id="CHEBI:30616"/>
        <dbReference type="ChEBI" id="CHEBI:57566"/>
        <dbReference type="ChEBI" id="CHEBI:58593"/>
        <dbReference type="ChEBI" id="CHEBI:456216"/>
        <dbReference type="EC" id="2.7.4.25"/>
    </reaction>
</comment>
<dbReference type="InterPro" id="IPR027417">
    <property type="entry name" value="P-loop_NTPase"/>
</dbReference>
<dbReference type="EC" id="2.7.4.25" evidence="1"/>
<evidence type="ECO:0000256" key="6">
    <source>
        <dbReference type="ARBA" id="ARBA00047615"/>
    </source>
</evidence>
<dbReference type="Gene3D" id="3.40.50.300">
    <property type="entry name" value="P-loop containing nucleotide triphosphate hydrolases"/>
    <property type="match status" value="1"/>
</dbReference>
<evidence type="ECO:0000256" key="3">
    <source>
        <dbReference type="ARBA" id="ARBA00022741"/>
    </source>
</evidence>
<comment type="catalytic activity">
    <reaction evidence="7">
        <text>CMP + ATP = CDP + ADP</text>
        <dbReference type="Rhea" id="RHEA:11600"/>
        <dbReference type="ChEBI" id="CHEBI:30616"/>
        <dbReference type="ChEBI" id="CHEBI:58069"/>
        <dbReference type="ChEBI" id="CHEBI:60377"/>
        <dbReference type="ChEBI" id="CHEBI:456216"/>
        <dbReference type="EC" id="2.7.4.25"/>
    </reaction>
</comment>
<evidence type="ECO:0000256" key="2">
    <source>
        <dbReference type="ARBA" id="ARBA00022679"/>
    </source>
</evidence>
<reference evidence="9 10" key="1">
    <citation type="submission" date="2021-03" db="EMBL/GenBank/DDBJ databases">
        <title>Sequencing the genomes of 1000 actinobacteria strains.</title>
        <authorList>
            <person name="Klenk H.-P."/>
        </authorList>
    </citation>
    <scope>NUCLEOTIDE SEQUENCE [LARGE SCALE GENOMIC DNA]</scope>
    <source>
        <strain evidence="9 10">DSM 45516</strain>
    </source>
</reference>
<dbReference type="GO" id="GO:0016301">
    <property type="term" value="F:kinase activity"/>
    <property type="evidence" value="ECO:0007669"/>
    <property type="project" value="UniProtKB-KW"/>
</dbReference>
<dbReference type="InterPro" id="IPR011994">
    <property type="entry name" value="Cytidylate_kinase_dom"/>
</dbReference>
<evidence type="ECO:0000256" key="5">
    <source>
        <dbReference type="ARBA" id="ARBA00022840"/>
    </source>
</evidence>
<keyword evidence="2" id="KW-0808">Transferase</keyword>
<feature type="domain" description="Cytidylate kinase" evidence="8">
    <location>
        <begin position="14"/>
        <end position="220"/>
    </location>
</feature>
<dbReference type="SUPFAM" id="SSF52540">
    <property type="entry name" value="P-loop containing nucleoside triphosphate hydrolases"/>
    <property type="match status" value="1"/>
</dbReference>
<evidence type="ECO:0000313" key="9">
    <source>
        <dbReference type="EMBL" id="MBP2187512.1"/>
    </source>
</evidence>
<evidence type="ECO:0000259" key="8">
    <source>
        <dbReference type="Pfam" id="PF02224"/>
    </source>
</evidence>
<evidence type="ECO:0000256" key="7">
    <source>
        <dbReference type="ARBA" id="ARBA00048478"/>
    </source>
</evidence>
<name>A0ABS4Q772_9NOCA</name>
<evidence type="ECO:0000313" key="10">
    <source>
        <dbReference type="Proteomes" id="UP001519325"/>
    </source>
</evidence>
<keyword evidence="3" id="KW-0547">Nucleotide-binding</keyword>
<evidence type="ECO:0000256" key="4">
    <source>
        <dbReference type="ARBA" id="ARBA00022777"/>
    </source>
</evidence>